<protein>
    <submittedName>
        <fullName evidence="1">Uncharacterized protein</fullName>
    </submittedName>
</protein>
<keyword evidence="3" id="KW-1185">Reference proteome</keyword>
<dbReference type="KEGG" id="nco:AAW31_05165"/>
<evidence type="ECO:0000313" key="1">
    <source>
        <dbReference type="EMBL" id="AKH37333.1"/>
    </source>
</evidence>
<evidence type="ECO:0000313" key="4">
    <source>
        <dbReference type="Proteomes" id="UP000324176"/>
    </source>
</evidence>
<name>A0A0F7KDZ3_9PROT</name>
<dbReference type="RefSeq" id="WP_046849419.1">
    <property type="nucleotide sequence ID" value="NZ_VNHT01000105.1"/>
</dbReference>
<reference evidence="2 4" key="3">
    <citation type="submission" date="2019-07" db="EMBL/GenBank/DDBJ databases">
        <title>Active sludge and wastewater microbial communities from Klosterneuburg, Austria.</title>
        <authorList>
            <person name="Wagner M."/>
        </authorList>
    </citation>
    <scope>NUCLEOTIDE SEQUENCE [LARGE SCALE GENOMIC DNA]</scope>
    <source>
        <strain evidence="2 4">Nm2</strain>
    </source>
</reference>
<organism evidence="1 3">
    <name type="scientific">Nitrosomonas communis</name>
    <dbReference type="NCBI Taxonomy" id="44574"/>
    <lineage>
        <taxon>Bacteria</taxon>
        <taxon>Pseudomonadati</taxon>
        <taxon>Pseudomonadota</taxon>
        <taxon>Betaproteobacteria</taxon>
        <taxon>Nitrosomonadales</taxon>
        <taxon>Nitrosomonadaceae</taxon>
        <taxon>Nitrosomonas</taxon>
    </lineage>
</organism>
<dbReference type="EMBL" id="VNHT01000105">
    <property type="protein sequence ID" value="TYP72331.1"/>
    <property type="molecule type" value="Genomic_DNA"/>
</dbReference>
<evidence type="ECO:0000313" key="2">
    <source>
        <dbReference type="EMBL" id="TYP72331.1"/>
    </source>
</evidence>
<dbReference type="PATRIC" id="fig|44574.3.peg.1245"/>
<accession>A0A0F7KDZ3</accession>
<reference evidence="1 3" key="2">
    <citation type="journal article" date="2016" name="Genome Announc.">
        <title>Genome Sequence of Nitrosomonas communis Strain Nm2, a Mesophilic Ammonia-Oxidizing Bacterium Isolated from Mediterranean Soil.</title>
        <authorList>
            <person name="Kozlowski J.A."/>
            <person name="Kits K.D."/>
            <person name="Stein L.Y."/>
        </authorList>
    </citation>
    <scope>NUCLEOTIDE SEQUENCE [LARGE SCALE GENOMIC DNA]</scope>
    <source>
        <strain evidence="1 3">Nm2</strain>
    </source>
</reference>
<reference evidence="3" key="1">
    <citation type="submission" date="2015-05" db="EMBL/GenBank/DDBJ databases">
        <title>Draft genome of Nitrosomonas communis strain Nm2.</title>
        <authorList>
            <person name="Kozlowski J.A."/>
            <person name="Kits K.D."/>
            <person name="Stein L.Y."/>
        </authorList>
    </citation>
    <scope>NUCLEOTIDE SEQUENCE [LARGE SCALE GENOMIC DNA]</scope>
    <source>
        <strain evidence="3">Nm2</strain>
    </source>
</reference>
<dbReference type="Proteomes" id="UP000034156">
    <property type="component" value="Chromosome"/>
</dbReference>
<dbReference type="EMBL" id="CP011451">
    <property type="protein sequence ID" value="AKH37333.1"/>
    <property type="molecule type" value="Genomic_DNA"/>
</dbReference>
<sequence length="276" mass="28661">MAITPLSTPLPNTSNMTEAQFNEGMNKFFSELANFGIEINAAVNAFNFNATNSTSTTSLAIGTGNKSLTVQASKSYVAGMTVRVANSADVTKWMQGEVVSYNSSTGALVVNVTHIAGSGTIATWTISQASPILLPFQGTEKVVVYTSNAYASTDTSIMRFATIQTNLGASITYADNAANGGRFTINASGLYHVNLMVDYVNTNGECGVSLNSANLATAFSSIPQSEKLIFAGGGAQATGSGPTGNGYTGWLASGSVLRAHGDNLATGVKMIVERLF</sequence>
<dbReference type="AlphaFoldDB" id="A0A0F7KDZ3"/>
<dbReference type="Proteomes" id="UP000324176">
    <property type="component" value="Unassembled WGS sequence"/>
</dbReference>
<gene>
    <name evidence="1" type="ORF">AAW31_05165</name>
    <name evidence="2" type="ORF">BCL69_11055</name>
</gene>
<proteinExistence type="predicted"/>
<evidence type="ECO:0000313" key="3">
    <source>
        <dbReference type="Proteomes" id="UP000034156"/>
    </source>
</evidence>